<feature type="non-terminal residue" evidence="1">
    <location>
        <position position="1"/>
    </location>
</feature>
<reference evidence="1 2" key="1">
    <citation type="submission" date="2024-05" db="EMBL/GenBank/DDBJ databases">
        <title>Genome sequencing and assembly of Indian major carp, Cirrhinus mrigala (Hamilton, 1822).</title>
        <authorList>
            <person name="Mohindra V."/>
            <person name="Chowdhury L.M."/>
            <person name="Lal K."/>
            <person name="Jena J.K."/>
        </authorList>
    </citation>
    <scope>NUCLEOTIDE SEQUENCE [LARGE SCALE GENOMIC DNA]</scope>
    <source>
        <strain evidence="1">CM1030</strain>
        <tissue evidence="1">Blood</tissue>
    </source>
</reference>
<proteinExistence type="predicted"/>
<evidence type="ECO:0000313" key="1">
    <source>
        <dbReference type="EMBL" id="KAL0179323.1"/>
    </source>
</evidence>
<name>A0ABD0PZ71_CIRMR</name>
<dbReference type="AlphaFoldDB" id="A0ABD0PZ71"/>
<comment type="caution">
    <text evidence="1">The sequence shown here is derived from an EMBL/GenBank/DDBJ whole genome shotgun (WGS) entry which is preliminary data.</text>
</comment>
<dbReference type="PANTHER" id="PTHR46388:SF2">
    <property type="entry name" value="NHL REPEAT-CONTAINING PROTEIN 2"/>
    <property type="match status" value="1"/>
</dbReference>
<protein>
    <submittedName>
        <fullName evidence="1">Uncharacterized protein</fullName>
    </submittedName>
</protein>
<evidence type="ECO:0000313" key="2">
    <source>
        <dbReference type="Proteomes" id="UP001529510"/>
    </source>
</evidence>
<sequence length="64" mass="6816">GNEENRNNAYPHKAGLAQPSGLALAPTEPWECLFIADSESSTIRSLSLKDGAVKHVVGGERDPL</sequence>
<keyword evidence="2" id="KW-1185">Reference proteome</keyword>
<dbReference type="EMBL" id="JAMKFB020000012">
    <property type="protein sequence ID" value="KAL0179323.1"/>
    <property type="molecule type" value="Genomic_DNA"/>
</dbReference>
<dbReference type="PANTHER" id="PTHR46388">
    <property type="entry name" value="NHL REPEAT-CONTAINING PROTEIN 2"/>
    <property type="match status" value="1"/>
</dbReference>
<accession>A0ABD0PZ71</accession>
<feature type="non-terminal residue" evidence="1">
    <location>
        <position position="64"/>
    </location>
</feature>
<dbReference type="Proteomes" id="UP001529510">
    <property type="component" value="Unassembled WGS sequence"/>
</dbReference>
<gene>
    <name evidence="1" type="ORF">M9458_024765</name>
</gene>
<organism evidence="1 2">
    <name type="scientific">Cirrhinus mrigala</name>
    <name type="common">Mrigala</name>
    <dbReference type="NCBI Taxonomy" id="683832"/>
    <lineage>
        <taxon>Eukaryota</taxon>
        <taxon>Metazoa</taxon>
        <taxon>Chordata</taxon>
        <taxon>Craniata</taxon>
        <taxon>Vertebrata</taxon>
        <taxon>Euteleostomi</taxon>
        <taxon>Actinopterygii</taxon>
        <taxon>Neopterygii</taxon>
        <taxon>Teleostei</taxon>
        <taxon>Ostariophysi</taxon>
        <taxon>Cypriniformes</taxon>
        <taxon>Cyprinidae</taxon>
        <taxon>Labeoninae</taxon>
        <taxon>Labeonini</taxon>
        <taxon>Cirrhinus</taxon>
    </lineage>
</organism>